<dbReference type="RefSeq" id="WP_202958081.1">
    <property type="nucleotide sequence ID" value="NZ_JAPCID010000024.1"/>
</dbReference>
<sequence length="490" mass="49963">MLLKSLSFATLALALCAAPAHASQAVLSPDGRFLDITERTPGEANDIVASLHRDDNGRQMVHLLGDVTAGHGCTRDERGGTTICEDPAQQVRVSLGAGNDEFQVTESFTVITFGEGAMVVDLGDGNDTFLTRDTNATVVAHGGAGNDTFEGGVNTDRFFGGPGDDTLHGGQRGTDELHGEAGNDTLTGDWPSEHGIFADVLDGGDGTDVLKDYVYSGEPSLAPPIAISLDGQANDGRSGEGDNVVAVERITSSSAGSFTGDAGDNEFTAPQVGAAGTLSGLAGNDTLIAGDAHGDRVDGGAGDDLLEGGFGDDTLVGGPGRDTVNGDRKTRCNEYACDLFNAGNDTIDVRDGEIDSVNCGTGSDRVTADAADVVAADCEAVDRAPVKGGPPPTTGGTPQAGVNLAVKRTRLAKALKSGLSVTVSGVTGKVKLTAKQGRKTVASGSATAKSGKATIKLKFTKAAKKALKRKRSVTLKITGAGVATTYLLKR</sequence>
<keyword evidence="2" id="KW-0964">Secreted</keyword>
<dbReference type="Gene3D" id="2.160.20.160">
    <property type="match status" value="1"/>
</dbReference>
<reference evidence="5" key="1">
    <citation type="submission" date="2022-10" db="EMBL/GenBank/DDBJ databases">
        <title>The WGS of Solirubrobacter sp. CPCC 204708.</title>
        <authorList>
            <person name="Jiang Z."/>
        </authorList>
    </citation>
    <scope>NUCLEOTIDE SEQUENCE</scope>
    <source>
        <strain evidence="5">CPCC 204708</strain>
    </source>
</reference>
<organism evidence="5 6">
    <name type="scientific">Solirubrobacter deserti</name>
    <dbReference type="NCBI Taxonomy" id="2282478"/>
    <lineage>
        <taxon>Bacteria</taxon>
        <taxon>Bacillati</taxon>
        <taxon>Actinomycetota</taxon>
        <taxon>Thermoleophilia</taxon>
        <taxon>Solirubrobacterales</taxon>
        <taxon>Solirubrobacteraceae</taxon>
        <taxon>Solirubrobacter</taxon>
    </lineage>
</organism>
<comment type="caution">
    <text evidence="5">The sequence shown here is derived from an EMBL/GenBank/DDBJ whole genome shotgun (WGS) entry which is preliminary data.</text>
</comment>
<keyword evidence="6" id="KW-1185">Reference proteome</keyword>
<dbReference type="PRINTS" id="PR00313">
    <property type="entry name" value="CABNDNGRPT"/>
</dbReference>
<dbReference type="Gene3D" id="2.150.10.10">
    <property type="entry name" value="Serralysin-like metalloprotease, C-terminal"/>
    <property type="match status" value="1"/>
</dbReference>
<accession>A0ABT4RLC6</accession>
<feature type="signal peptide" evidence="4">
    <location>
        <begin position="1"/>
        <end position="22"/>
    </location>
</feature>
<evidence type="ECO:0000256" key="4">
    <source>
        <dbReference type="SAM" id="SignalP"/>
    </source>
</evidence>
<dbReference type="InterPro" id="IPR001343">
    <property type="entry name" value="Hemolysn_Ca-bd"/>
</dbReference>
<gene>
    <name evidence="5" type="ORF">OJ962_17810</name>
</gene>
<evidence type="ECO:0000313" key="6">
    <source>
        <dbReference type="Proteomes" id="UP001147700"/>
    </source>
</evidence>
<proteinExistence type="predicted"/>
<dbReference type="EMBL" id="JAPCID010000024">
    <property type="protein sequence ID" value="MDA0139364.1"/>
    <property type="molecule type" value="Genomic_DNA"/>
</dbReference>
<dbReference type="InterPro" id="IPR018511">
    <property type="entry name" value="Hemolysin-typ_Ca-bd_CS"/>
</dbReference>
<evidence type="ECO:0000256" key="1">
    <source>
        <dbReference type="ARBA" id="ARBA00004613"/>
    </source>
</evidence>
<feature type="region of interest" description="Disordered" evidence="3">
    <location>
        <begin position="299"/>
        <end position="322"/>
    </location>
</feature>
<dbReference type="InterPro" id="IPR050557">
    <property type="entry name" value="RTX_toxin/Mannuronan_C5-epim"/>
</dbReference>
<evidence type="ECO:0008006" key="7">
    <source>
        <dbReference type="Google" id="ProtNLM"/>
    </source>
</evidence>
<feature type="chain" id="PRO_5047294682" description="Calcium-binding protein" evidence="4">
    <location>
        <begin position="23"/>
        <end position="490"/>
    </location>
</feature>
<dbReference type="Proteomes" id="UP001147700">
    <property type="component" value="Unassembled WGS sequence"/>
</dbReference>
<keyword evidence="4" id="KW-0732">Signal</keyword>
<evidence type="ECO:0000313" key="5">
    <source>
        <dbReference type="EMBL" id="MDA0139364.1"/>
    </source>
</evidence>
<dbReference type="SUPFAM" id="SSF51120">
    <property type="entry name" value="beta-Roll"/>
    <property type="match status" value="2"/>
</dbReference>
<dbReference type="Pfam" id="PF00353">
    <property type="entry name" value="HemolysinCabind"/>
    <property type="match status" value="4"/>
</dbReference>
<protein>
    <recommendedName>
        <fullName evidence="7">Calcium-binding protein</fullName>
    </recommendedName>
</protein>
<dbReference type="PROSITE" id="PS00330">
    <property type="entry name" value="HEMOLYSIN_CALCIUM"/>
    <property type="match status" value="1"/>
</dbReference>
<evidence type="ECO:0000256" key="3">
    <source>
        <dbReference type="SAM" id="MobiDB-lite"/>
    </source>
</evidence>
<dbReference type="PANTHER" id="PTHR38340">
    <property type="entry name" value="S-LAYER PROTEIN"/>
    <property type="match status" value="1"/>
</dbReference>
<comment type="subcellular location">
    <subcellularLocation>
        <location evidence="1">Secreted</location>
    </subcellularLocation>
</comment>
<name>A0ABT4RLC6_9ACTN</name>
<dbReference type="PANTHER" id="PTHR38340:SF1">
    <property type="entry name" value="S-LAYER PROTEIN"/>
    <property type="match status" value="1"/>
</dbReference>
<dbReference type="InterPro" id="IPR011049">
    <property type="entry name" value="Serralysin-like_metalloprot_C"/>
</dbReference>
<evidence type="ECO:0000256" key="2">
    <source>
        <dbReference type="ARBA" id="ARBA00022525"/>
    </source>
</evidence>